<evidence type="ECO:0000256" key="2">
    <source>
        <dbReference type="ARBA" id="ARBA00009592"/>
    </source>
</evidence>
<evidence type="ECO:0000256" key="8">
    <source>
        <dbReference type="ARBA" id="ARBA00022840"/>
    </source>
</evidence>
<dbReference type="EMBL" id="JARAOO010000009">
    <property type="protein sequence ID" value="KAJ7957089.1"/>
    <property type="molecule type" value="Genomic_DNA"/>
</dbReference>
<evidence type="ECO:0000259" key="14">
    <source>
        <dbReference type="PROSITE" id="PS50011"/>
    </source>
</evidence>
<feature type="transmembrane region" description="Helical" evidence="13">
    <location>
        <begin position="289"/>
        <end position="309"/>
    </location>
</feature>
<dbReference type="AlphaFoldDB" id="A0AAD7PJE8"/>
<keyword evidence="16" id="KW-1185">Reference proteome</keyword>
<comment type="caution">
    <text evidence="15">The sequence shown here is derived from an EMBL/GenBank/DDBJ whole genome shotgun (WGS) entry which is preliminary data.</text>
</comment>
<keyword evidence="15" id="KW-0418">Kinase</keyword>
<feature type="binding site" evidence="12">
    <location>
        <position position="381"/>
    </location>
    <ligand>
        <name>ATP</name>
        <dbReference type="ChEBI" id="CHEBI:30616"/>
    </ligand>
</feature>
<dbReference type="SUPFAM" id="SSF52058">
    <property type="entry name" value="L domain-like"/>
    <property type="match status" value="1"/>
</dbReference>
<evidence type="ECO:0000256" key="7">
    <source>
        <dbReference type="ARBA" id="ARBA00022741"/>
    </source>
</evidence>
<dbReference type="Pfam" id="PF08263">
    <property type="entry name" value="LRRNT_2"/>
    <property type="match status" value="1"/>
</dbReference>
<dbReference type="PANTHER" id="PTHR48056">
    <property type="entry name" value="LRR RECEPTOR-LIKE SERINE/THREONINE-PROTEIN KINASE-RELATED"/>
    <property type="match status" value="1"/>
</dbReference>
<evidence type="ECO:0000256" key="3">
    <source>
        <dbReference type="ARBA" id="ARBA00022614"/>
    </source>
</evidence>
<evidence type="ECO:0000313" key="16">
    <source>
        <dbReference type="Proteomes" id="UP001163823"/>
    </source>
</evidence>
<keyword evidence="15" id="KW-0808">Transferase</keyword>
<keyword evidence="8 12" id="KW-0067">ATP-binding</keyword>
<keyword evidence="15" id="KW-0675">Receptor</keyword>
<sequence length="446" mass="49484">MIISVKLFSTEDSLHNENIKLLLLRFYQYSCRIAATMVESRGSMSPGEGSLEVKKTYMFGSVCSRDPLKLLTRWLILLIFLRISFTSTDPDVEGEALIQLLRGLNDCNNQISDWNNYFVTPCYSWSHVTCRNGNVISLSLASNGFSGTLSPSITKMKYLVSLKLQNKNLSGFLPDYIANITHLQNLNLAENNFNGSIPATWGQLSSLKHLILRGNRLSGSIPDAIASIAGLAELDLSSNNLIGSIPMQLFSVPTFNFTGTDLNCSSSLEQPCVSNALLPVSTNKSKVKLVITSACGAFVLLAICAIIAYRYHYIYRLKDDVFVDVSGEDESKISLGQLRRFSWRELQLTIDNFSESNIIGQGGFGKVYRGVLSDKTNVAVKRLVDYYNPSGEAAFQREVQLISVAVHRNLLCLIGFCTTSTERLLVYPFMPNLSVAYHLRDSKPGE</sequence>
<dbReference type="InterPro" id="IPR001245">
    <property type="entry name" value="Ser-Thr/Tyr_kinase_cat_dom"/>
</dbReference>
<dbReference type="FunFam" id="3.80.10.10:FF:000275">
    <property type="entry name" value="Leucine-rich repeat receptor-like protein kinase"/>
    <property type="match status" value="1"/>
</dbReference>
<keyword evidence="5" id="KW-0732">Signal</keyword>
<comment type="similarity">
    <text evidence="2">Belongs to the RLP family.</text>
</comment>
<evidence type="ECO:0000313" key="15">
    <source>
        <dbReference type="EMBL" id="KAJ7957089.1"/>
    </source>
</evidence>
<dbReference type="PROSITE" id="PS00107">
    <property type="entry name" value="PROTEIN_KINASE_ATP"/>
    <property type="match status" value="1"/>
</dbReference>
<evidence type="ECO:0000256" key="6">
    <source>
        <dbReference type="ARBA" id="ARBA00022737"/>
    </source>
</evidence>
<keyword evidence="10 13" id="KW-0472">Membrane</keyword>
<dbReference type="Pfam" id="PF07714">
    <property type="entry name" value="PK_Tyr_Ser-Thr"/>
    <property type="match status" value="1"/>
</dbReference>
<feature type="domain" description="Protein kinase" evidence="14">
    <location>
        <begin position="353"/>
        <end position="446"/>
    </location>
</feature>
<dbReference type="Gene3D" id="3.30.200.20">
    <property type="entry name" value="Phosphorylase Kinase, domain 1"/>
    <property type="match status" value="1"/>
</dbReference>
<dbReference type="PROSITE" id="PS50011">
    <property type="entry name" value="PROTEIN_KINASE_DOM"/>
    <property type="match status" value="1"/>
</dbReference>
<dbReference type="InterPro" id="IPR050647">
    <property type="entry name" value="Plant_LRR-RLKs"/>
</dbReference>
<dbReference type="Proteomes" id="UP001163823">
    <property type="component" value="Chromosome 9"/>
</dbReference>
<accession>A0AAD7PJE8</accession>
<evidence type="ECO:0000256" key="12">
    <source>
        <dbReference type="PROSITE-ProRule" id="PRU10141"/>
    </source>
</evidence>
<dbReference type="KEGG" id="qsa:O6P43_023430"/>
<evidence type="ECO:0000256" key="13">
    <source>
        <dbReference type="SAM" id="Phobius"/>
    </source>
</evidence>
<dbReference type="FunFam" id="3.30.200.20:FF:000015">
    <property type="entry name" value="Somatic embryogenesis receptor kinase 1"/>
    <property type="match status" value="1"/>
</dbReference>
<dbReference type="InterPro" id="IPR013210">
    <property type="entry name" value="LRR_N_plant-typ"/>
</dbReference>
<organism evidence="15 16">
    <name type="scientific">Quillaja saponaria</name>
    <name type="common">Soap bark tree</name>
    <dbReference type="NCBI Taxonomy" id="32244"/>
    <lineage>
        <taxon>Eukaryota</taxon>
        <taxon>Viridiplantae</taxon>
        <taxon>Streptophyta</taxon>
        <taxon>Embryophyta</taxon>
        <taxon>Tracheophyta</taxon>
        <taxon>Spermatophyta</taxon>
        <taxon>Magnoliopsida</taxon>
        <taxon>eudicotyledons</taxon>
        <taxon>Gunneridae</taxon>
        <taxon>Pentapetalae</taxon>
        <taxon>rosids</taxon>
        <taxon>fabids</taxon>
        <taxon>Fabales</taxon>
        <taxon>Quillajaceae</taxon>
        <taxon>Quillaja</taxon>
    </lineage>
</organism>
<dbReference type="Gene3D" id="3.80.10.10">
    <property type="entry name" value="Ribonuclease Inhibitor"/>
    <property type="match status" value="2"/>
</dbReference>
<protein>
    <submittedName>
        <fullName evidence="15">LRR receptor-like kinase</fullName>
    </submittedName>
</protein>
<dbReference type="GO" id="GO:0016020">
    <property type="term" value="C:membrane"/>
    <property type="evidence" value="ECO:0007669"/>
    <property type="project" value="UniProtKB-SubCell"/>
</dbReference>
<keyword evidence="6" id="KW-0677">Repeat</keyword>
<evidence type="ECO:0000256" key="1">
    <source>
        <dbReference type="ARBA" id="ARBA00004479"/>
    </source>
</evidence>
<dbReference type="Pfam" id="PF13855">
    <property type="entry name" value="LRR_8"/>
    <property type="match status" value="1"/>
</dbReference>
<keyword evidence="11" id="KW-0325">Glycoprotein</keyword>
<dbReference type="GO" id="GO:0004672">
    <property type="term" value="F:protein kinase activity"/>
    <property type="evidence" value="ECO:0007669"/>
    <property type="project" value="InterPro"/>
</dbReference>
<name>A0AAD7PJE8_QUISA</name>
<dbReference type="InterPro" id="IPR001611">
    <property type="entry name" value="Leu-rich_rpt"/>
</dbReference>
<evidence type="ECO:0000256" key="5">
    <source>
        <dbReference type="ARBA" id="ARBA00022729"/>
    </source>
</evidence>
<gene>
    <name evidence="15" type="ORF">O6P43_023430</name>
</gene>
<evidence type="ECO:0000256" key="10">
    <source>
        <dbReference type="ARBA" id="ARBA00023136"/>
    </source>
</evidence>
<dbReference type="InterPro" id="IPR032675">
    <property type="entry name" value="LRR_dom_sf"/>
</dbReference>
<dbReference type="PANTHER" id="PTHR48056:SF81">
    <property type="entry name" value="RECEPTOR PROTEIN-TYROSINE KINASE CEPR1"/>
    <property type="match status" value="1"/>
</dbReference>
<dbReference type="SUPFAM" id="SSF56112">
    <property type="entry name" value="Protein kinase-like (PK-like)"/>
    <property type="match status" value="1"/>
</dbReference>
<evidence type="ECO:0000256" key="9">
    <source>
        <dbReference type="ARBA" id="ARBA00022989"/>
    </source>
</evidence>
<dbReference type="InterPro" id="IPR017441">
    <property type="entry name" value="Protein_kinase_ATP_BS"/>
</dbReference>
<evidence type="ECO:0000256" key="4">
    <source>
        <dbReference type="ARBA" id="ARBA00022692"/>
    </source>
</evidence>
<evidence type="ECO:0000256" key="11">
    <source>
        <dbReference type="ARBA" id="ARBA00023180"/>
    </source>
</evidence>
<dbReference type="GO" id="GO:0005524">
    <property type="term" value="F:ATP binding"/>
    <property type="evidence" value="ECO:0007669"/>
    <property type="project" value="UniProtKB-UniRule"/>
</dbReference>
<comment type="subcellular location">
    <subcellularLocation>
        <location evidence="1">Membrane</location>
        <topology evidence="1">Single-pass type I membrane protein</topology>
    </subcellularLocation>
</comment>
<keyword evidence="9 13" id="KW-1133">Transmembrane helix</keyword>
<keyword evidence="3" id="KW-0433">Leucine-rich repeat</keyword>
<keyword evidence="4 13" id="KW-0812">Transmembrane</keyword>
<dbReference type="InterPro" id="IPR011009">
    <property type="entry name" value="Kinase-like_dom_sf"/>
</dbReference>
<keyword evidence="7 12" id="KW-0547">Nucleotide-binding</keyword>
<dbReference type="InterPro" id="IPR000719">
    <property type="entry name" value="Prot_kinase_dom"/>
</dbReference>
<proteinExistence type="inferred from homology"/>
<reference evidence="15" key="1">
    <citation type="journal article" date="2023" name="Science">
        <title>Elucidation of the pathway for biosynthesis of saponin adjuvants from the soapbark tree.</title>
        <authorList>
            <person name="Reed J."/>
            <person name="Orme A."/>
            <person name="El-Demerdash A."/>
            <person name="Owen C."/>
            <person name="Martin L.B.B."/>
            <person name="Misra R.C."/>
            <person name="Kikuchi S."/>
            <person name="Rejzek M."/>
            <person name="Martin A.C."/>
            <person name="Harkess A."/>
            <person name="Leebens-Mack J."/>
            <person name="Louveau T."/>
            <person name="Stephenson M.J."/>
            <person name="Osbourn A."/>
        </authorList>
    </citation>
    <scope>NUCLEOTIDE SEQUENCE</scope>
    <source>
        <strain evidence="15">S10</strain>
    </source>
</reference>